<dbReference type="SUPFAM" id="SSF103473">
    <property type="entry name" value="MFS general substrate transporter"/>
    <property type="match status" value="1"/>
</dbReference>
<dbReference type="GO" id="GO:1990961">
    <property type="term" value="P:xenobiotic detoxification by transmembrane export across the plasma membrane"/>
    <property type="evidence" value="ECO:0007669"/>
    <property type="project" value="InterPro"/>
</dbReference>
<gene>
    <name evidence="10" type="ORF">F3W81_11945</name>
</gene>
<feature type="transmembrane region" description="Helical" evidence="8">
    <location>
        <begin position="138"/>
        <end position="160"/>
    </location>
</feature>
<name>A0A7L9WNG6_9RHOB</name>
<dbReference type="Proteomes" id="UP000594118">
    <property type="component" value="Chromosome"/>
</dbReference>
<feature type="domain" description="Major facilitator superfamily (MFS) profile" evidence="9">
    <location>
        <begin position="15"/>
        <end position="398"/>
    </location>
</feature>
<accession>A0A7L9WNG6</accession>
<evidence type="ECO:0000256" key="6">
    <source>
        <dbReference type="ARBA" id="ARBA00022989"/>
    </source>
</evidence>
<reference evidence="10 11" key="1">
    <citation type="submission" date="2019-10" db="EMBL/GenBank/DDBJ databases">
        <title>Pseudopuniceibacterium sp. HQ09 islated from Antarctica.</title>
        <authorList>
            <person name="Liao L."/>
            <person name="Su S."/>
            <person name="Chen B."/>
            <person name="Yu Y."/>
        </authorList>
    </citation>
    <scope>NUCLEOTIDE SEQUENCE [LARGE SCALE GENOMIC DNA]</scope>
    <source>
        <strain evidence="10 11">HQ09</strain>
    </source>
</reference>
<evidence type="ECO:0000313" key="11">
    <source>
        <dbReference type="Proteomes" id="UP000594118"/>
    </source>
</evidence>
<organism evidence="10 11">
    <name type="scientific">Pseudooceanicola spongiae</name>
    <dbReference type="NCBI Taxonomy" id="2613965"/>
    <lineage>
        <taxon>Bacteria</taxon>
        <taxon>Pseudomonadati</taxon>
        <taxon>Pseudomonadota</taxon>
        <taxon>Alphaproteobacteria</taxon>
        <taxon>Rhodobacterales</taxon>
        <taxon>Paracoccaceae</taxon>
        <taxon>Pseudooceanicola</taxon>
    </lineage>
</organism>
<feature type="transmembrane region" description="Helical" evidence="8">
    <location>
        <begin position="16"/>
        <end position="38"/>
    </location>
</feature>
<dbReference type="PROSITE" id="PS00216">
    <property type="entry name" value="SUGAR_TRANSPORT_1"/>
    <property type="match status" value="1"/>
</dbReference>
<feature type="transmembrane region" description="Helical" evidence="8">
    <location>
        <begin position="374"/>
        <end position="394"/>
    </location>
</feature>
<dbReference type="Gene3D" id="1.20.1720.10">
    <property type="entry name" value="Multidrug resistance protein D"/>
    <property type="match status" value="1"/>
</dbReference>
<evidence type="ECO:0000256" key="4">
    <source>
        <dbReference type="ARBA" id="ARBA00022475"/>
    </source>
</evidence>
<evidence type="ECO:0000256" key="5">
    <source>
        <dbReference type="ARBA" id="ARBA00022692"/>
    </source>
</evidence>
<feature type="transmembrane region" description="Helical" evidence="8">
    <location>
        <begin position="339"/>
        <end position="362"/>
    </location>
</feature>
<comment type="subcellular location">
    <subcellularLocation>
        <location evidence="8">Cell inner membrane</location>
        <topology evidence="8">Multi-pass membrane protein</topology>
    </subcellularLocation>
    <subcellularLocation>
        <location evidence="1">Cell membrane</location>
        <topology evidence="1">Multi-pass membrane protein</topology>
    </subcellularLocation>
</comment>
<evidence type="ECO:0000313" key="10">
    <source>
        <dbReference type="EMBL" id="QOL81473.1"/>
    </source>
</evidence>
<evidence type="ECO:0000256" key="3">
    <source>
        <dbReference type="ARBA" id="ARBA00022448"/>
    </source>
</evidence>
<feature type="transmembrane region" description="Helical" evidence="8">
    <location>
        <begin position="166"/>
        <end position="186"/>
    </location>
</feature>
<dbReference type="Pfam" id="PF07690">
    <property type="entry name" value="MFS_1"/>
    <property type="match status" value="1"/>
</dbReference>
<keyword evidence="8" id="KW-0997">Cell inner membrane</keyword>
<dbReference type="InterPro" id="IPR036259">
    <property type="entry name" value="MFS_trans_sf"/>
</dbReference>
<evidence type="ECO:0000259" key="9">
    <source>
        <dbReference type="PROSITE" id="PS50850"/>
    </source>
</evidence>
<feature type="transmembrane region" description="Helical" evidence="8">
    <location>
        <begin position="281"/>
        <end position="300"/>
    </location>
</feature>
<dbReference type="EMBL" id="CP045201">
    <property type="protein sequence ID" value="QOL81473.1"/>
    <property type="molecule type" value="Genomic_DNA"/>
</dbReference>
<keyword evidence="5 8" id="KW-0812">Transmembrane</keyword>
<dbReference type="PANTHER" id="PTHR42718:SF9">
    <property type="entry name" value="MAJOR FACILITATOR SUPERFAMILY MULTIDRUG TRANSPORTER MFSC"/>
    <property type="match status" value="1"/>
</dbReference>
<dbReference type="PANTHER" id="PTHR42718">
    <property type="entry name" value="MAJOR FACILITATOR SUPERFAMILY MULTIDRUG TRANSPORTER MFSC"/>
    <property type="match status" value="1"/>
</dbReference>
<dbReference type="InterPro" id="IPR005829">
    <property type="entry name" value="Sugar_transporter_CS"/>
</dbReference>
<dbReference type="GO" id="GO:0005886">
    <property type="term" value="C:plasma membrane"/>
    <property type="evidence" value="ECO:0007669"/>
    <property type="project" value="UniProtKB-SubCell"/>
</dbReference>
<feature type="transmembrane region" description="Helical" evidence="8">
    <location>
        <begin position="106"/>
        <end position="126"/>
    </location>
</feature>
<dbReference type="CDD" id="cd17320">
    <property type="entry name" value="MFS_MdfA_MDR_like"/>
    <property type="match status" value="1"/>
</dbReference>
<feature type="transmembrane region" description="Helical" evidence="8">
    <location>
        <begin position="306"/>
        <end position="327"/>
    </location>
</feature>
<dbReference type="KEGG" id="pshq:F3W81_11945"/>
<dbReference type="InterPro" id="IPR020846">
    <property type="entry name" value="MFS_dom"/>
</dbReference>
<keyword evidence="7 8" id="KW-0472">Membrane</keyword>
<comment type="similarity">
    <text evidence="2 8">Belongs to the major facilitator superfamily. Bcr/CmlA family.</text>
</comment>
<feature type="transmembrane region" description="Helical" evidence="8">
    <location>
        <begin position="81"/>
        <end position="100"/>
    </location>
</feature>
<keyword evidence="3 8" id="KW-0813">Transport</keyword>
<feature type="transmembrane region" description="Helical" evidence="8">
    <location>
        <begin position="253"/>
        <end position="274"/>
    </location>
</feature>
<dbReference type="PROSITE" id="PS50850">
    <property type="entry name" value="MFS"/>
    <property type="match status" value="1"/>
</dbReference>
<dbReference type="AlphaFoldDB" id="A0A7L9WNG6"/>
<keyword evidence="11" id="KW-1185">Reference proteome</keyword>
<dbReference type="GO" id="GO:0042910">
    <property type="term" value="F:xenobiotic transmembrane transporter activity"/>
    <property type="evidence" value="ECO:0007669"/>
    <property type="project" value="InterPro"/>
</dbReference>
<feature type="transmembrane region" description="Helical" evidence="8">
    <location>
        <begin position="215"/>
        <end position="233"/>
    </location>
</feature>
<protein>
    <recommendedName>
        <fullName evidence="8">Bcr/CflA family efflux transporter</fullName>
    </recommendedName>
</protein>
<proteinExistence type="inferred from homology"/>
<dbReference type="InterPro" id="IPR011701">
    <property type="entry name" value="MFS"/>
</dbReference>
<dbReference type="NCBIfam" id="TIGR00710">
    <property type="entry name" value="efflux_Bcr_CflA"/>
    <property type="match status" value="1"/>
</dbReference>
<sequence length="402" mass="42484">MTQPIGKRSGRTPPHLMTLIMLAGVSAMTMNVFLPSLPHIAEYFDTDYKLVQLSVAGYLAASGFLQLFVGPLADKFGRRPILLVGLAIFLVATIGCLMAESFATFIAFRILQSSIACGMALSRAIVRDMYKGDRSAAVMGYVTMGMSMVPMFAPVVGGILDQYFGWQASFWLLFVCGALIFVISWVDLGETAAPSDLSVLRQFAEYPELFKSPRFWGYCMAAALSSGAFFAYLGGGPFVATEVFALSPAQFGMFNAAAGLGYFAGNWFTGLNAARIGMNRMILLGSTLIVGGMILSLILSELEIGGHYAFFGTMIFVGLGNGMTIPCANAGMLSVRPHLAGTASGLGGAMMIGGGAALSALAGGMLSPESGATPLIWIMMLCGVAGGIAILGVMRRERRLMV</sequence>
<evidence type="ECO:0000256" key="7">
    <source>
        <dbReference type="ARBA" id="ARBA00023136"/>
    </source>
</evidence>
<keyword evidence="6 8" id="KW-1133">Transmembrane helix</keyword>
<evidence type="ECO:0000256" key="1">
    <source>
        <dbReference type="ARBA" id="ARBA00004651"/>
    </source>
</evidence>
<evidence type="ECO:0000256" key="2">
    <source>
        <dbReference type="ARBA" id="ARBA00006236"/>
    </source>
</evidence>
<keyword evidence="4" id="KW-1003">Cell membrane</keyword>
<dbReference type="InterPro" id="IPR004812">
    <property type="entry name" value="Efflux_drug-R_Bcr/CmlA"/>
</dbReference>
<evidence type="ECO:0000256" key="8">
    <source>
        <dbReference type="RuleBase" id="RU365088"/>
    </source>
</evidence>
<feature type="transmembrane region" description="Helical" evidence="8">
    <location>
        <begin position="50"/>
        <end position="69"/>
    </location>
</feature>